<accession>A0A0K8J8J5</accession>
<reference evidence="3" key="1">
    <citation type="submission" date="2015-09" db="EMBL/GenBank/DDBJ databases">
        <authorList>
            <person name="Wibberg D."/>
        </authorList>
    </citation>
    <scope>NUCLEOTIDE SEQUENCE [LARGE SCALE GENOMIC DNA]</scope>
    <source>
        <strain evidence="3">SD1D</strain>
    </source>
</reference>
<protein>
    <submittedName>
        <fullName evidence="2">Putative membrane protein</fullName>
    </submittedName>
</protein>
<keyword evidence="3" id="KW-1185">Reference proteome</keyword>
<dbReference type="AlphaFoldDB" id="A0A0K8J8J5"/>
<feature type="transmembrane region" description="Helical" evidence="1">
    <location>
        <begin position="12"/>
        <end position="34"/>
    </location>
</feature>
<dbReference type="Proteomes" id="UP000196053">
    <property type="component" value="Chromosome I"/>
</dbReference>
<evidence type="ECO:0000313" key="3">
    <source>
        <dbReference type="Proteomes" id="UP000196053"/>
    </source>
</evidence>
<proteinExistence type="predicted"/>
<keyword evidence="1" id="KW-1133">Transmembrane helix</keyword>
<dbReference type="EMBL" id="LN879430">
    <property type="protein sequence ID" value="CUH93925.1"/>
    <property type="molecule type" value="Genomic_DNA"/>
</dbReference>
<dbReference type="KEGG" id="hsd:SD1D_2415"/>
<gene>
    <name evidence="2" type="ORF">SD1D_2415</name>
</gene>
<evidence type="ECO:0000313" key="2">
    <source>
        <dbReference type="EMBL" id="CUH93925.1"/>
    </source>
</evidence>
<evidence type="ECO:0000256" key="1">
    <source>
        <dbReference type="SAM" id="Phobius"/>
    </source>
</evidence>
<dbReference type="OrthoDB" id="5244042at2"/>
<dbReference type="RefSeq" id="WP_058259132.1">
    <property type="nucleotide sequence ID" value="NZ_LN879430.1"/>
</dbReference>
<keyword evidence="1" id="KW-0812">Transmembrane</keyword>
<sequence>MYWLELVEENIIYITIGLACMLIILFIINIILISKQRKLTKRYKKFMQGSNGESLEEIIREKFTDIDILKSDSKKLNQEIEKINENLTITFQKIGVVKYDAFKEMGGKLSFVIALLDKNNDGIILNSVHSSREGCYTYLKEIIKGESFLELSKEEKSALNQAINYKTIME</sequence>
<organism evidence="2 3">
    <name type="scientific">Herbinix luporum</name>
    <dbReference type="NCBI Taxonomy" id="1679721"/>
    <lineage>
        <taxon>Bacteria</taxon>
        <taxon>Bacillati</taxon>
        <taxon>Bacillota</taxon>
        <taxon>Clostridia</taxon>
        <taxon>Lachnospirales</taxon>
        <taxon>Lachnospiraceae</taxon>
        <taxon>Herbinix</taxon>
    </lineage>
</organism>
<name>A0A0K8J8J5_9FIRM</name>
<keyword evidence="1" id="KW-0472">Membrane</keyword>
<dbReference type="Pfam" id="PF14584">
    <property type="entry name" value="DUF4446"/>
    <property type="match status" value="1"/>
</dbReference>
<dbReference type="InterPro" id="IPR027981">
    <property type="entry name" value="DUF4446"/>
</dbReference>